<feature type="compositionally biased region" description="Polar residues" evidence="1">
    <location>
        <begin position="7"/>
        <end position="16"/>
    </location>
</feature>
<dbReference type="EMBL" id="WIXE01015285">
    <property type="protein sequence ID" value="KAK5973601.1"/>
    <property type="molecule type" value="Genomic_DNA"/>
</dbReference>
<gene>
    <name evidence="2" type="ORF">GCK32_021707</name>
</gene>
<feature type="region of interest" description="Disordered" evidence="1">
    <location>
        <begin position="59"/>
        <end position="105"/>
    </location>
</feature>
<reference evidence="2 3" key="1">
    <citation type="submission" date="2019-10" db="EMBL/GenBank/DDBJ databases">
        <title>Assembly and Annotation for the nematode Trichostrongylus colubriformis.</title>
        <authorList>
            <person name="Martin J."/>
        </authorList>
    </citation>
    <scope>NUCLEOTIDE SEQUENCE [LARGE SCALE GENOMIC DNA]</scope>
    <source>
        <strain evidence="2">G859</strain>
        <tissue evidence="2">Whole worm</tissue>
    </source>
</reference>
<dbReference type="AlphaFoldDB" id="A0AAN8F5P6"/>
<dbReference type="Proteomes" id="UP001331761">
    <property type="component" value="Unassembled WGS sequence"/>
</dbReference>
<accession>A0AAN8F5P6</accession>
<feature type="compositionally biased region" description="Basic and acidic residues" evidence="1">
    <location>
        <begin position="62"/>
        <end position="74"/>
    </location>
</feature>
<organism evidence="2 3">
    <name type="scientific">Trichostrongylus colubriformis</name>
    <name type="common">Black scour worm</name>
    <dbReference type="NCBI Taxonomy" id="6319"/>
    <lineage>
        <taxon>Eukaryota</taxon>
        <taxon>Metazoa</taxon>
        <taxon>Ecdysozoa</taxon>
        <taxon>Nematoda</taxon>
        <taxon>Chromadorea</taxon>
        <taxon>Rhabditida</taxon>
        <taxon>Rhabditina</taxon>
        <taxon>Rhabditomorpha</taxon>
        <taxon>Strongyloidea</taxon>
        <taxon>Trichostrongylidae</taxon>
        <taxon>Trichostrongylus</taxon>
    </lineage>
</organism>
<protein>
    <submittedName>
        <fullName evidence="2">Uncharacterized protein</fullName>
    </submittedName>
</protein>
<sequence>MYDCRTSDQAVQGSSNWRDKVQNTEDQGTEVCTRLIETELVTVPSDQIEKAVSAIRKVGPKIRGERPMQGDHRANGTRHRSRDAGAAGQASKGQKKVPMNCRMMS</sequence>
<comment type="caution">
    <text evidence="2">The sequence shown here is derived from an EMBL/GenBank/DDBJ whole genome shotgun (WGS) entry which is preliminary data.</text>
</comment>
<name>A0AAN8F5P6_TRICO</name>
<evidence type="ECO:0000256" key="1">
    <source>
        <dbReference type="SAM" id="MobiDB-lite"/>
    </source>
</evidence>
<proteinExistence type="predicted"/>
<evidence type="ECO:0000313" key="2">
    <source>
        <dbReference type="EMBL" id="KAK5973601.1"/>
    </source>
</evidence>
<evidence type="ECO:0000313" key="3">
    <source>
        <dbReference type="Proteomes" id="UP001331761"/>
    </source>
</evidence>
<feature type="region of interest" description="Disordered" evidence="1">
    <location>
        <begin position="1"/>
        <end position="24"/>
    </location>
</feature>
<keyword evidence="3" id="KW-1185">Reference proteome</keyword>